<dbReference type="PANTHER" id="PTHR45626">
    <property type="entry name" value="TRANSCRIPTION TERMINATION FACTOR 2-RELATED"/>
    <property type="match status" value="1"/>
</dbReference>
<dbReference type="GO" id="GO:0005634">
    <property type="term" value="C:nucleus"/>
    <property type="evidence" value="ECO:0007669"/>
    <property type="project" value="TreeGrafter"/>
</dbReference>
<dbReference type="Pfam" id="PF00176">
    <property type="entry name" value="SNF2-rel_dom"/>
    <property type="match status" value="1"/>
</dbReference>
<keyword evidence="3" id="KW-0863">Zinc-finger</keyword>
<evidence type="ECO:0000259" key="10">
    <source>
        <dbReference type="PROSITE" id="PS51194"/>
    </source>
</evidence>
<evidence type="ECO:0000256" key="3">
    <source>
        <dbReference type="ARBA" id="ARBA00022771"/>
    </source>
</evidence>
<protein>
    <submittedName>
        <fullName evidence="11">Uncharacterized protein</fullName>
    </submittedName>
</protein>
<evidence type="ECO:0000256" key="2">
    <source>
        <dbReference type="ARBA" id="ARBA00022741"/>
    </source>
</evidence>
<evidence type="ECO:0000313" key="12">
    <source>
        <dbReference type="Proteomes" id="UP000256690"/>
    </source>
</evidence>
<feature type="region of interest" description="Disordered" evidence="8">
    <location>
        <begin position="898"/>
        <end position="923"/>
    </location>
</feature>
<keyword evidence="1" id="KW-0479">Metal-binding</keyword>
<organism evidence="11 12">
    <name type="scientific">Aspergillus mulundensis</name>
    <dbReference type="NCBI Taxonomy" id="1810919"/>
    <lineage>
        <taxon>Eukaryota</taxon>
        <taxon>Fungi</taxon>
        <taxon>Dikarya</taxon>
        <taxon>Ascomycota</taxon>
        <taxon>Pezizomycotina</taxon>
        <taxon>Eurotiomycetes</taxon>
        <taxon>Eurotiomycetidae</taxon>
        <taxon>Eurotiales</taxon>
        <taxon>Aspergillaceae</taxon>
        <taxon>Aspergillus</taxon>
        <taxon>Aspergillus subgen. Nidulantes</taxon>
    </lineage>
</organism>
<dbReference type="InterPro" id="IPR050628">
    <property type="entry name" value="SNF2_RAD54_helicase_TF"/>
</dbReference>
<dbReference type="GO" id="GO:0016787">
    <property type="term" value="F:hydrolase activity"/>
    <property type="evidence" value="ECO:0007669"/>
    <property type="project" value="UniProtKB-KW"/>
</dbReference>
<feature type="compositionally biased region" description="Basic and acidic residues" evidence="8">
    <location>
        <begin position="912"/>
        <end position="923"/>
    </location>
</feature>
<keyword evidence="12" id="KW-1185">Reference proteome</keyword>
<evidence type="ECO:0000256" key="5">
    <source>
        <dbReference type="ARBA" id="ARBA00022806"/>
    </source>
</evidence>
<comment type="caution">
    <text evidence="11">The sequence shown here is derived from an EMBL/GenBank/DDBJ whole genome shotgun (WGS) entry which is preliminary data.</text>
</comment>
<feature type="compositionally biased region" description="Low complexity" evidence="8">
    <location>
        <begin position="147"/>
        <end position="160"/>
    </location>
</feature>
<feature type="region of interest" description="Disordered" evidence="8">
    <location>
        <begin position="136"/>
        <end position="162"/>
    </location>
</feature>
<dbReference type="GO" id="GO:0008270">
    <property type="term" value="F:zinc ion binding"/>
    <property type="evidence" value="ECO:0007669"/>
    <property type="project" value="UniProtKB-KW"/>
</dbReference>
<keyword evidence="4" id="KW-0378">Hydrolase</keyword>
<dbReference type="PROSITE" id="PS51194">
    <property type="entry name" value="HELICASE_CTER"/>
    <property type="match status" value="1"/>
</dbReference>
<keyword evidence="6" id="KW-0862">Zinc</keyword>
<dbReference type="PROSITE" id="PS51192">
    <property type="entry name" value="HELICASE_ATP_BIND_1"/>
    <property type="match status" value="1"/>
</dbReference>
<dbReference type="GeneID" id="38118742"/>
<dbReference type="Gene3D" id="3.40.50.10810">
    <property type="entry name" value="Tandem AAA-ATPase domain"/>
    <property type="match status" value="1"/>
</dbReference>
<dbReference type="GO" id="GO:0006281">
    <property type="term" value="P:DNA repair"/>
    <property type="evidence" value="ECO:0007669"/>
    <property type="project" value="TreeGrafter"/>
</dbReference>
<evidence type="ECO:0000256" key="1">
    <source>
        <dbReference type="ARBA" id="ARBA00022723"/>
    </source>
</evidence>
<dbReference type="Proteomes" id="UP000256690">
    <property type="component" value="Unassembled WGS sequence"/>
</dbReference>
<evidence type="ECO:0000256" key="4">
    <source>
        <dbReference type="ARBA" id="ARBA00022801"/>
    </source>
</evidence>
<feature type="region of interest" description="Disordered" evidence="8">
    <location>
        <begin position="252"/>
        <end position="289"/>
    </location>
</feature>
<dbReference type="OrthoDB" id="1699231at2759"/>
<dbReference type="RefSeq" id="XP_026601392.1">
    <property type="nucleotide sequence ID" value="XM_026750388.1"/>
</dbReference>
<dbReference type="SMART" id="SM00487">
    <property type="entry name" value="DEXDc"/>
    <property type="match status" value="1"/>
</dbReference>
<evidence type="ECO:0000313" key="11">
    <source>
        <dbReference type="EMBL" id="RDW70861.1"/>
    </source>
</evidence>
<feature type="region of interest" description="Disordered" evidence="8">
    <location>
        <begin position="48"/>
        <end position="78"/>
    </location>
</feature>
<accession>A0A3D8RAE8</accession>
<dbReference type="GO" id="GO:0004386">
    <property type="term" value="F:helicase activity"/>
    <property type="evidence" value="ECO:0007669"/>
    <property type="project" value="UniProtKB-KW"/>
</dbReference>
<dbReference type="STRING" id="1810919.A0A3D8RAE8"/>
<feature type="domain" description="Helicase ATP-binding" evidence="9">
    <location>
        <begin position="393"/>
        <end position="588"/>
    </location>
</feature>
<gene>
    <name evidence="11" type="ORF">DSM5745_08372</name>
</gene>
<dbReference type="InterPro" id="IPR027417">
    <property type="entry name" value="P-loop_NTPase"/>
</dbReference>
<keyword evidence="2" id="KW-0547">Nucleotide-binding</keyword>
<evidence type="ECO:0000256" key="7">
    <source>
        <dbReference type="ARBA" id="ARBA00022840"/>
    </source>
</evidence>
<dbReference type="CDD" id="cd18008">
    <property type="entry name" value="DEXDc_SHPRH-like"/>
    <property type="match status" value="1"/>
</dbReference>
<dbReference type="InterPro" id="IPR014001">
    <property type="entry name" value="Helicase_ATP-bd"/>
</dbReference>
<keyword evidence="5" id="KW-0347">Helicase</keyword>
<dbReference type="EMBL" id="PVWQ01000010">
    <property type="protein sequence ID" value="RDW70861.1"/>
    <property type="molecule type" value="Genomic_DNA"/>
</dbReference>
<dbReference type="InterPro" id="IPR038718">
    <property type="entry name" value="SNF2-like_sf"/>
</dbReference>
<dbReference type="PROSITE" id="PS00518">
    <property type="entry name" value="ZF_RING_1"/>
    <property type="match status" value="1"/>
</dbReference>
<feature type="compositionally biased region" description="Low complexity" evidence="8">
    <location>
        <begin position="260"/>
        <end position="271"/>
    </location>
</feature>
<dbReference type="PANTHER" id="PTHR45626:SF17">
    <property type="entry name" value="HELICASE-LIKE TRANSCRIPTION FACTOR"/>
    <property type="match status" value="1"/>
</dbReference>
<dbReference type="SMART" id="SM00490">
    <property type="entry name" value="HELICc"/>
    <property type="match status" value="1"/>
</dbReference>
<proteinExistence type="predicted"/>
<dbReference type="Gene3D" id="3.40.50.300">
    <property type="entry name" value="P-loop containing nucleotide triphosphate hydrolases"/>
    <property type="match status" value="1"/>
</dbReference>
<evidence type="ECO:0000259" key="9">
    <source>
        <dbReference type="PROSITE" id="PS51192"/>
    </source>
</evidence>
<dbReference type="InterPro" id="IPR017907">
    <property type="entry name" value="Znf_RING_CS"/>
</dbReference>
<dbReference type="InterPro" id="IPR000330">
    <property type="entry name" value="SNF2_N"/>
</dbReference>
<dbReference type="GO" id="GO:0005524">
    <property type="term" value="F:ATP binding"/>
    <property type="evidence" value="ECO:0007669"/>
    <property type="project" value="UniProtKB-KW"/>
</dbReference>
<dbReference type="GO" id="GO:0008094">
    <property type="term" value="F:ATP-dependent activity, acting on DNA"/>
    <property type="evidence" value="ECO:0007669"/>
    <property type="project" value="TreeGrafter"/>
</dbReference>
<reference evidence="11 12" key="1">
    <citation type="journal article" date="2018" name="IMA Fungus">
        <title>IMA Genome-F 9: Draft genome sequence of Annulohypoxylon stygium, Aspergillus mulundensis, Berkeleyomyces basicola (syn. Thielaviopsis basicola), Ceratocystis smalleyi, two Cercospora beticola strains, Coleophoma cylindrospora, Fusarium fracticaudum, Phialophora cf. hyalina, and Morchella septimelata.</title>
        <authorList>
            <person name="Wingfield B.D."/>
            <person name="Bills G.F."/>
            <person name="Dong Y."/>
            <person name="Huang W."/>
            <person name="Nel W.J."/>
            <person name="Swalarsk-Parry B.S."/>
            <person name="Vaghefi N."/>
            <person name="Wilken P.M."/>
            <person name="An Z."/>
            <person name="de Beer Z.W."/>
            <person name="De Vos L."/>
            <person name="Chen L."/>
            <person name="Duong T.A."/>
            <person name="Gao Y."/>
            <person name="Hammerbacher A."/>
            <person name="Kikkert J.R."/>
            <person name="Li Y."/>
            <person name="Li H."/>
            <person name="Li K."/>
            <person name="Li Q."/>
            <person name="Liu X."/>
            <person name="Ma X."/>
            <person name="Naidoo K."/>
            <person name="Pethybridge S.J."/>
            <person name="Sun J."/>
            <person name="Steenkamp E.T."/>
            <person name="van der Nest M.A."/>
            <person name="van Wyk S."/>
            <person name="Wingfield M.J."/>
            <person name="Xiong C."/>
            <person name="Yue Q."/>
            <person name="Zhang X."/>
        </authorList>
    </citation>
    <scope>NUCLEOTIDE SEQUENCE [LARGE SCALE GENOMIC DNA]</scope>
    <source>
        <strain evidence="11 12">DSM 5745</strain>
    </source>
</reference>
<dbReference type="CDD" id="cd18793">
    <property type="entry name" value="SF2_C_SNF"/>
    <property type="match status" value="1"/>
</dbReference>
<dbReference type="InterPro" id="IPR049730">
    <property type="entry name" value="SNF2/RAD54-like_C"/>
</dbReference>
<evidence type="ECO:0000256" key="6">
    <source>
        <dbReference type="ARBA" id="ARBA00022833"/>
    </source>
</evidence>
<feature type="domain" description="Helicase C-terminal" evidence="10">
    <location>
        <begin position="942"/>
        <end position="1100"/>
    </location>
</feature>
<dbReference type="Pfam" id="PF00271">
    <property type="entry name" value="Helicase_C"/>
    <property type="match status" value="1"/>
</dbReference>
<dbReference type="SUPFAM" id="SSF52540">
    <property type="entry name" value="P-loop containing nucleoside triphosphate hydrolases"/>
    <property type="match status" value="2"/>
</dbReference>
<keyword evidence="7" id="KW-0067">ATP-binding</keyword>
<name>A0A3D8RAE8_9EURO</name>
<sequence>MAKVQVPPQLPFLEADRLADARARRIPAYARDALDRARALITATKDVQVPQNTPSPEIPSLPPITDLNGDPLPDHVLTPESEARDDALDRDAQEAFEAVEKWFQGLPTPTLAHKVDYATAKTKWEIQRKISKQRKQLQDLEDEEQRNAQALQDRQDAQAQVPEADNEIFVQQEQSVEQRVLLLKDQLVKNNDQGINPDPQQTMIPIPTAAPLPMIPVIKRRRVNRLSAAEYRKSMEVGFETILEKLRGGRKRKARADAVNPANPGRKAGPAAKKRKTKGKAAAPPAPMNWSSNVIEEAHASASMPALTGITATKRQDVLAEIIASIPTRDQEVAKADAELLNDALKKFTHRLRKAKGGDDEVNDNDCKWTMKGLKEGLYNYQVIGCGFMRDRENSPIEPKGGLYCDEMGFGKTIAALANIIDGPPSDPDDPVRTTLLVVPSVLTKHWMDEMRKHCESTAIGRVVNYHAGARLETLNDVEDLNSYDIVITTYEEIRRSYPKFKPPKELANEATLREQWAEIFKRDRGPLHQIKFHRIVLDEAHTIKNRKSDVSIAVRGLTGRHKWLVSGTPITNSNDEWYPPFAFLNVPGIATYQDFVSFFRDETLGDERLSSMLRAYMCRRTHSSRLFTRPILALPDVKETRVIVEFCEAEWIMYEAIVQMFLESINEMGGYRRNKEAQTNCILSMILRLRMFCNHPLTVQRILKYLLRPEGTLMGELNNISQKTVTRNGVTDSTSSEIVAMLVAAKTDYTNLIKKRHDERLNSTEDSDNSIFSEDQNLLERFQELVEKHSNDDNWVALHDRIMCANCTIIPDKAAVTSCLHTYCQECYAALYKTAEGVMDEDQSTENMEEPKPICQRCTSPIDMAVRCTDSALATAIPAPAPVPVPESPTTLAAHIQKRRELTSRKGKAKKNSDTKDENREEHEDWIRACGARMPSAKLAKIKSIIQKWKRASKSTKVVIFTQFTDFIRILAEMCEEERWGHRCLFGEMRIPARHQSLEDFHNSPEITVLIVGLATGGTGLDMTPANKCILVDLWWNEAIQNQAFCRLLRHGQTKKVECVKMVVKGSIDEYMMELQTRKTEEITSTMGDEVLRKRDTVIELLKLFADVEEDPSGRLTAKPKLAQRRGKIKEVLAQGKAVHKAAK</sequence>
<dbReference type="AlphaFoldDB" id="A0A3D8RAE8"/>
<dbReference type="InterPro" id="IPR001650">
    <property type="entry name" value="Helicase_C-like"/>
</dbReference>
<evidence type="ECO:0000256" key="8">
    <source>
        <dbReference type="SAM" id="MobiDB-lite"/>
    </source>
</evidence>